<keyword evidence="1" id="KW-0175">Coiled coil</keyword>
<evidence type="ECO:0000313" key="6">
    <source>
        <dbReference type="Proteomes" id="UP000026962"/>
    </source>
</evidence>
<accession>A0A0E0JG33</accession>
<dbReference type="Proteomes" id="UP000026962">
    <property type="component" value="Chromosome 1"/>
</dbReference>
<organism evidence="5">
    <name type="scientific">Oryza punctata</name>
    <name type="common">Red rice</name>
    <dbReference type="NCBI Taxonomy" id="4537"/>
    <lineage>
        <taxon>Eukaryota</taxon>
        <taxon>Viridiplantae</taxon>
        <taxon>Streptophyta</taxon>
        <taxon>Embryophyta</taxon>
        <taxon>Tracheophyta</taxon>
        <taxon>Spermatophyta</taxon>
        <taxon>Magnoliopsida</taxon>
        <taxon>Liliopsida</taxon>
        <taxon>Poales</taxon>
        <taxon>Poaceae</taxon>
        <taxon>BOP clade</taxon>
        <taxon>Oryzoideae</taxon>
        <taxon>Oryzeae</taxon>
        <taxon>Oryzinae</taxon>
        <taxon>Oryza</taxon>
    </lineage>
</organism>
<keyword evidence="3" id="KW-1133">Transmembrane helix</keyword>
<dbReference type="Gene3D" id="1.20.5.170">
    <property type="match status" value="1"/>
</dbReference>
<feature type="region of interest" description="Disordered" evidence="2">
    <location>
        <begin position="33"/>
        <end position="52"/>
    </location>
</feature>
<evidence type="ECO:0000256" key="3">
    <source>
        <dbReference type="SAM" id="Phobius"/>
    </source>
</evidence>
<evidence type="ECO:0000256" key="1">
    <source>
        <dbReference type="SAM" id="Coils"/>
    </source>
</evidence>
<feature type="transmembrane region" description="Helical" evidence="3">
    <location>
        <begin position="762"/>
        <end position="780"/>
    </location>
</feature>
<dbReference type="STRING" id="4537.A0A0E0JG33"/>
<feature type="coiled-coil region" evidence="1">
    <location>
        <begin position="504"/>
        <end position="626"/>
    </location>
</feature>
<proteinExistence type="predicted"/>
<evidence type="ECO:0000256" key="2">
    <source>
        <dbReference type="SAM" id="MobiDB-lite"/>
    </source>
</evidence>
<dbReference type="PANTHER" id="PTHR35705">
    <property type="entry name" value="WPP DOMAIN-INTERACTING TAIL-ANCHORED PROTEIN 1"/>
    <property type="match status" value="1"/>
</dbReference>
<dbReference type="EnsemblPlants" id="OPUNC01G08400.1">
    <property type="protein sequence ID" value="OPUNC01G08400.1"/>
    <property type="gene ID" value="OPUNC01G08400"/>
</dbReference>
<reference evidence="5" key="1">
    <citation type="submission" date="2015-04" db="UniProtKB">
        <authorList>
            <consortium name="EnsemblPlants"/>
        </authorList>
    </citation>
    <scope>IDENTIFICATION</scope>
</reference>
<keyword evidence="6" id="KW-1185">Reference proteome</keyword>
<evidence type="ECO:0000259" key="4">
    <source>
        <dbReference type="Pfam" id="PF26581"/>
    </source>
</evidence>
<sequence>MPPVLLVWPTGLCPTHAGHITTSWRLRLRHTAAPDESARKTVTKTSPPTSSRWRTINQIPRLASHLIATPTHGRRACDRASELDGVRLSLSLSAPRREIDTLKTKKKARDHMDTESIQDGGDYLRENILLSGEDDRNGESIAEIQTRVDLGIAFGSEKLLNLEMLLMEIAHRATEIEPLMLDAESISTESVKRVSEFDLLHCILDSEVKELEKLVDSIEVDIGNAEKMVDSDEDSASEVNSKLQDAAVSLNQMQDLISAIRRQSANFEKVIDPSHDNSGASEDGGYENGHVSSRSAVPAEEQRNTLQMLNQSIASELDLGKKLHDSESVMEELKLKLHHVEHESYFLEESVEAISERMFAAENASELFLGASKELIGKVNTIQFHLSASIRREGDLKSKLEQSLTESNGSNSTLENMKQDTEKVIWEAMPSQAQPDSEFLNLQDKIQHLEEWMRESKSGLPLTIASTGPNEVDKAQNMPRSEMSTFENIVSDIKDAVFRAESRTQNAEAQCKQLSHTNIQLDEELKSLKSQGSDRAGLLEEKLKESETQLQHAKASIEAIVEQHSMFKSSMSDMEQVIDDLKEKYLKAETRAENAESKCTLLTDTNLELSEELSFLRGRVESLENSLCRANQLKMSAAKYIGIKTKTITDLVAKLALERERLHLQIVTLTKKNRVLVQKCKENINEVTLLSNKVTASEDELKTTKVMEKIVPDYSPTRTKVKRTADTLGEEEDEITAAPEDNSGACSTPDTVRSIEPKILNWKWIFAAFLVLLAAVLLFFGHKLGKASGL</sequence>
<dbReference type="SUPFAM" id="SSF57997">
    <property type="entry name" value="Tropomyosin"/>
    <property type="match status" value="2"/>
</dbReference>
<keyword evidence="3" id="KW-0812">Transmembrane</keyword>
<reference evidence="5" key="2">
    <citation type="submission" date="2018-05" db="EMBL/GenBank/DDBJ databases">
        <title>OpunRS2 (Oryza punctata Reference Sequence Version 2).</title>
        <authorList>
            <person name="Zhang J."/>
            <person name="Kudrna D."/>
            <person name="Lee S."/>
            <person name="Talag J."/>
            <person name="Welchert J."/>
            <person name="Wing R.A."/>
        </authorList>
    </citation>
    <scope>NUCLEOTIDE SEQUENCE [LARGE SCALE GENOMIC DNA]</scope>
</reference>
<dbReference type="Pfam" id="PF26581">
    <property type="entry name" value="WIT1_2_N"/>
    <property type="match status" value="1"/>
</dbReference>
<protein>
    <recommendedName>
        <fullName evidence="4">WIT1/2 N-terminal helical bundle domain-containing protein</fullName>
    </recommendedName>
</protein>
<feature type="region of interest" description="Disordered" evidence="2">
    <location>
        <begin position="268"/>
        <end position="299"/>
    </location>
</feature>
<dbReference type="InterPro" id="IPR058610">
    <property type="entry name" value="WIT1_2_N"/>
</dbReference>
<dbReference type="AlphaFoldDB" id="A0A0E0JG33"/>
<evidence type="ECO:0000313" key="5">
    <source>
        <dbReference type="EnsemblPlants" id="OPUNC01G08400.1"/>
    </source>
</evidence>
<keyword evidence="3" id="KW-0472">Membrane</keyword>
<dbReference type="OMA" id="GMLRSSM"/>
<dbReference type="PANTHER" id="PTHR35705:SF7">
    <property type="entry name" value="OS01G0235350 PROTEIN"/>
    <property type="match status" value="1"/>
</dbReference>
<feature type="domain" description="WIT1/2 N-terminal helical bundle" evidence="4">
    <location>
        <begin position="139"/>
        <end position="272"/>
    </location>
</feature>
<feature type="region of interest" description="Disordered" evidence="2">
    <location>
        <begin position="721"/>
        <end position="748"/>
    </location>
</feature>
<name>A0A0E0JG33_ORYPU</name>
<dbReference type="Gramene" id="OPUNC01G08400.1">
    <property type="protein sequence ID" value="OPUNC01G08400.1"/>
    <property type="gene ID" value="OPUNC01G08400"/>
</dbReference>
<dbReference type="InterPro" id="IPR039976">
    <property type="entry name" value="WIT1/WIT2"/>
</dbReference>
<dbReference type="eggNOG" id="ENOG502QPXD">
    <property type="taxonomic scope" value="Eukaryota"/>
</dbReference>